<dbReference type="PANTHER" id="PTHR45625:SF4">
    <property type="entry name" value="PEPTIDYLPROLYL ISOMERASE DOMAIN AND WD REPEAT-CONTAINING PROTEIN 1"/>
    <property type="match status" value="1"/>
</dbReference>
<name>X1UA00_9ZZZZ</name>
<dbReference type="SUPFAM" id="SSF50891">
    <property type="entry name" value="Cyclophilin-like"/>
    <property type="match status" value="1"/>
</dbReference>
<feature type="region of interest" description="Disordered" evidence="4">
    <location>
        <begin position="158"/>
        <end position="182"/>
    </location>
</feature>
<sequence length="182" mass="19471">SLESITKMVKLEDEQFTICPPMTIDPAKSYLATIETEKGDIQLELLADVAPIAVNSFVFLADNGWYDDVTFHRVLPGFVAQGGDPTGTGFGGPGYAFDNEISPDLKFDQAGLFAMANSGPGSNGSQFFITFTPLPDLDGGYTIFGRVVSGMEVVESLTARDPNQNPNSPPGDKILGVTIEEK</sequence>
<keyword evidence="2" id="KW-0697">Rotamase</keyword>
<protein>
    <recommendedName>
        <fullName evidence="1">peptidylprolyl isomerase</fullName>
        <ecNumber evidence="1">5.2.1.8</ecNumber>
    </recommendedName>
</protein>
<keyword evidence="3" id="KW-0413">Isomerase</keyword>
<proteinExistence type="predicted"/>
<dbReference type="GO" id="GO:0006457">
    <property type="term" value="P:protein folding"/>
    <property type="evidence" value="ECO:0007669"/>
    <property type="project" value="InterPro"/>
</dbReference>
<feature type="domain" description="PPIase cyclophilin-type" evidence="5">
    <location>
        <begin position="35"/>
        <end position="169"/>
    </location>
</feature>
<dbReference type="AlphaFoldDB" id="X1UA00"/>
<dbReference type="EC" id="5.2.1.8" evidence="1"/>
<evidence type="ECO:0000256" key="4">
    <source>
        <dbReference type="SAM" id="MobiDB-lite"/>
    </source>
</evidence>
<comment type="caution">
    <text evidence="6">The sequence shown here is derived from an EMBL/GenBank/DDBJ whole genome shotgun (WGS) entry which is preliminary data.</text>
</comment>
<evidence type="ECO:0000256" key="1">
    <source>
        <dbReference type="ARBA" id="ARBA00013194"/>
    </source>
</evidence>
<evidence type="ECO:0000256" key="2">
    <source>
        <dbReference type="ARBA" id="ARBA00023110"/>
    </source>
</evidence>
<dbReference type="InterPro" id="IPR044666">
    <property type="entry name" value="Cyclophilin_A-like"/>
</dbReference>
<dbReference type="InterPro" id="IPR002130">
    <property type="entry name" value="Cyclophilin-type_PPIase_dom"/>
</dbReference>
<evidence type="ECO:0000256" key="3">
    <source>
        <dbReference type="ARBA" id="ARBA00023235"/>
    </source>
</evidence>
<dbReference type="EMBL" id="BARW01025972">
    <property type="protein sequence ID" value="GAJ14314.1"/>
    <property type="molecule type" value="Genomic_DNA"/>
</dbReference>
<dbReference type="Gene3D" id="2.40.100.10">
    <property type="entry name" value="Cyclophilin-like"/>
    <property type="match status" value="1"/>
</dbReference>
<accession>X1UA00</accession>
<dbReference type="CDD" id="cd00317">
    <property type="entry name" value="cyclophilin"/>
    <property type="match status" value="1"/>
</dbReference>
<dbReference type="InterPro" id="IPR029000">
    <property type="entry name" value="Cyclophilin-like_dom_sf"/>
</dbReference>
<dbReference type="PRINTS" id="PR00153">
    <property type="entry name" value="CSAPPISMRASE"/>
</dbReference>
<dbReference type="PROSITE" id="PS50072">
    <property type="entry name" value="CSA_PPIASE_2"/>
    <property type="match status" value="1"/>
</dbReference>
<dbReference type="PROSITE" id="PS00170">
    <property type="entry name" value="CSA_PPIASE_1"/>
    <property type="match status" value="1"/>
</dbReference>
<feature type="non-terminal residue" evidence="6">
    <location>
        <position position="1"/>
    </location>
</feature>
<evidence type="ECO:0000259" key="5">
    <source>
        <dbReference type="PROSITE" id="PS50072"/>
    </source>
</evidence>
<dbReference type="GO" id="GO:0003755">
    <property type="term" value="F:peptidyl-prolyl cis-trans isomerase activity"/>
    <property type="evidence" value="ECO:0007669"/>
    <property type="project" value="UniProtKB-KW"/>
</dbReference>
<dbReference type="Pfam" id="PF00160">
    <property type="entry name" value="Pro_isomerase"/>
    <property type="match status" value="1"/>
</dbReference>
<evidence type="ECO:0000313" key="6">
    <source>
        <dbReference type="EMBL" id="GAJ14314.1"/>
    </source>
</evidence>
<gene>
    <name evidence="6" type="ORF">S12H4_42441</name>
</gene>
<organism evidence="6">
    <name type="scientific">marine sediment metagenome</name>
    <dbReference type="NCBI Taxonomy" id="412755"/>
    <lineage>
        <taxon>unclassified sequences</taxon>
        <taxon>metagenomes</taxon>
        <taxon>ecological metagenomes</taxon>
    </lineage>
</organism>
<reference evidence="6" key="1">
    <citation type="journal article" date="2014" name="Front. Microbiol.">
        <title>High frequency of phylogenetically diverse reductive dehalogenase-homologous genes in deep subseafloor sedimentary metagenomes.</title>
        <authorList>
            <person name="Kawai M."/>
            <person name="Futagami T."/>
            <person name="Toyoda A."/>
            <person name="Takaki Y."/>
            <person name="Nishi S."/>
            <person name="Hori S."/>
            <person name="Arai W."/>
            <person name="Tsubouchi T."/>
            <person name="Morono Y."/>
            <person name="Uchiyama I."/>
            <person name="Ito T."/>
            <person name="Fujiyama A."/>
            <person name="Inagaki F."/>
            <person name="Takami H."/>
        </authorList>
    </citation>
    <scope>NUCLEOTIDE SEQUENCE</scope>
    <source>
        <strain evidence="6">Expedition CK06-06</strain>
    </source>
</reference>
<dbReference type="InterPro" id="IPR020892">
    <property type="entry name" value="Cyclophilin-type_PPIase_CS"/>
</dbReference>
<dbReference type="PANTHER" id="PTHR45625">
    <property type="entry name" value="PEPTIDYL-PROLYL CIS-TRANS ISOMERASE-RELATED"/>
    <property type="match status" value="1"/>
</dbReference>